<dbReference type="Proteomes" id="UP000318053">
    <property type="component" value="Unassembled WGS sequence"/>
</dbReference>
<dbReference type="Gene3D" id="3.40.50.1000">
    <property type="entry name" value="HAD superfamily/HAD-like"/>
    <property type="match status" value="1"/>
</dbReference>
<accession>A0A5C5X123</accession>
<reference evidence="1 2" key="1">
    <citation type="submission" date="2019-02" db="EMBL/GenBank/DDBJ databases">
        <title>Deep-cultivation of Planctomycetes and their phenomic and genomic characterization uncovers novel biology.</title>
        <authorList>
            <person name="Wiegand S."/>
            <person name="Jogler M."/>
            <person name="Boedeker C."/>
            <person name="Pinto D."/>
            <person name="Vollmers J."/>
            <person name="Rivas-Marin E."/>
            <person name="Kohn T."/>
            <person name="Peeters S.H."/>
            <person name="Heuer A."/>
            <person name="Rast P."/>
            <person name="Oberbeckmann S."/>
            <person name="Bunk B."/>
            <person name="Jeske O."/>
            <person name="Meyerdierks A."/>
            <person name="Storesund J.E."/>
            <person name="Kallscheuer N."/>
            <person name="Luecker S."/>
            <person name="Lage O.M."/>
            <person name="Pohl T."/>
            <person name="Merkel B.J."/>
            <person name="Hornburger P."/>
            <person name="Mueller R.-W."/>
            <person name="Bruemmer F."/>
            <person name="Labrenz M."/>
            <person name="Spormann A.M."/>
            <person name="Op Den Camp H."/>
            <person name="Overmann J."/>
            <person name="Amann R."/>
            <person name="Jetten M.S.M."/>
            <person name="Mascher T."/>
            <person name="Medema M.H."/>
            <person name="Devos D.P."/>
            <person name="Kaster A.-K."/>
            <person name="Ovreas L."/>
            <person name="Rohde M."/>
            <person name="Galperin M.Y."/>
            <person name="Jogler C."/>
        </authorList>
    </citation>
    <scope>NUCLEOTIDE SEQUENCE [LARGE SCALE GENOMIC DNA]</scope>
    <source>
        <strain evidence="1 2">CA85</strain>
    </source>
</reference>
<gene>
    <name evidence="1" type="ORF">CA85_41800</name>
</gene>
<dbReference type="SUPFAM" id="SSF56784">
    <property type="entry name" value="HAD-like"/>
    <property type="match status" value="1"/>
</dbReference>
<dbReference type="EMBL" id="SJPK01000012">
    <property type="protein sequence ID" value="TWT56646.1"/>
    <property type="molecule type" value="Genomic_DNA"/>
</dbReference>
<evidence type="ECO:0000313" key="2">
    <source>
        <dbReference type="Proteomes" id="UP000318053"/>
    </source>
</evidence>
<protein>
    <recommendedName>
        <fullName evidence="3">FCP1 homology domain-containing protein</fullName>
    </recommendedName>
</protein>
<evidence type="ECO:0000313" key="1">
    <source>
        <dbReference type="EMBL" id="TWT56646.1"/>
    </source>
</evidence>
<dbReference type="AlphaFoldDB" id="A0A5C5X123"/>
<dbReference type="InterPro" id="IPR036412">
    <property type="entry name" value="HAD-like_sf"/>
</dbReference>
<comment type="caution">
    <text evidence="1">The sequence shown here is derived from an EMBL/GenBank/DDBJ whole genome shotgun (WGS) entry which is preliminary data.</text>
</comment>
<dbReference type="InterPro" id="IPR023214">
    <property type="entry name" value="HAD_sf"/>
</dbReference>
<keyword evidence="2" id="KW-1185">Reference proteome</keyword>
<proteinExistence type="predicted"/>
<sequence length="132" mass="14905">MSQIAYYQPVRPVINKLFDWARLTQFLQPRNHLEANRVIYVDVDDTLIRTYGTKQIPMPASAEFVRRMHTAGHTLYCWSRGGGDYACEVATSLDIADCFVAFLPKPDVVLDDRGADLLDYCVVVLPANASNH</sequence>
<name>A0A5C5X123_9BACT</name>
<organism evidence="1 2">
    <name type="scientific">Allorhodopirellula solitaria</name>
    <dbReference type="NCBI Taxonomy" id="2527987"/>
    <lineage>
        <taxon>Bacteria</taxon>
        <taxon>Pseudomonadati</taxon>
        <taxon>Planctomycetota</taxon>
        <taxon>Planctomycetia</taxon>
        <taxon>Pirellulales</taxon>
        <taxon>Pirellulaceae</taxon>
        <taxon>Allorhodopirellula</taxon>
    </lineage>
</organism>
<evidence type="ECO:0008006" key="3">
    <source>
        <dbReference type="Google" id="ProtNLM"/>
    </source>
</evidence>